<evidence type="ECO:0000313" key="2">
    <source>
        <dbReference type="EMBL" id="KAG0586466.1"/>
    </source>
</evidence>
<proteinExistence type="predicted"/>
<feature type="compositionally biased region" description="Low complexity" evidence="1">
    <location>
        <begin position="81"/>
        <end position="104"/>
    </location>
</feature>
<keyword evidence="3" id="KW-1185">Reference proteome</keyword>
<accession>A0A8T0IUI1</accession>
<sequence length="104" mass="11960">MYSRPPTHAHRSLRLRMYRFSVISSSWKACHNQTYLACHHNLPYLALAYLHPYLAYLHPTRTYPQLEEQAEREEGAEHTCSSSQLLPSPLAPLTSSPQLLPICL</sequence>
<protein>
    <submittedName>
        <fullName evidence="2">Uncharacterized protein</fullName>
    </submittedName>
</protein>
<feature type="region of interest" description="Disordered" evidence="1">
    <location>
        <begin position="67"/>
        <end position="104"/>
    </location>
</feature>
<dbReference type="AlphaFoldDB" id="A0A8T0IUI1"/>
<gene>
    <name evidence="2" type="ORF">KC19_2G092400</name>
</gene>
<name>A0A8T0IUI1_CERPU</name>
<dbReference type="Proteomes" id="UP000822688">
    <property type="component" value="Chromosome 2"/>
</dbReference>
<comment type="caution">
    <text evidence="2">The sequence shown here is derived from an EMBL/GenBank/DDBJ whole genome shotgun (WGS) entry which is preliminary data.</text>
</comment>
<dbReference type="EMBL" id="CM026422">
    <property type="protein sequence ID" value="KAG0586466.1"/>
    <property type="molecule type" value="Genomic_DNA"/>
</dbReference>
<reference evidence="2" key="1">
    <citation type="submission" date="2020-06" db="EMBL/GenBank/DDBJ databases">
        <title>WGS assembly of Ceratodon purpureus strain R40.</title>
        <authorList>
            <person name="Carey S.B."/>
            <person name="Jenkins J."/>
            <person name="Shu S."/>
            <person name="Lovell J.T."/>
            <person name="Sreedasyam A."/>
            <person name="Maumus F."/>
            <person name="Tiley G.P."/>
            <person name="Fernandez-Pozo N."/>
            <person name="Barry K."/>
            <person name="Chen C."/>
            <person name="Wang M."/>
            <person name="Lipzen A."/>
            <person name="Daum C."/>
            <person name="Saski C.A."/>
            <person name="Payton A.C."/>
            <person name="Mcbreen J.C."/>
            <person name="Conrad R.E."/>
            <person name="Kollar L.M."/>
            <person name="Olsson S."/>
            <person name="Huttunen S."/>
            <person name="Landis J.B."/>
            <person name="Wickett N.J."/>
            <person name="Johnson M.G."/>
            <person name="Rensing S.A."/>
            <person name="Grimwood J."/>
            <person name="Schmutz J."/>
            <person name="Mcdaniel S.F."/>
        </authorList>
    </citation>
    <scope>NUCLEOTIDE SEQUENCE</scope>
    <source>
        <strain evidence="2">R40</strain>
    </source>
</reference>
<evidence type="ECO:0000256" key="1">
    <source>
        <dbReference type="SAM" id="MobiDB-lite"/>
    </source>
</evidence>
<organism evidence="2 3">
    <name type="scientific">Ceratodon purpureus</name>
    <name type="common">Fire moss</name>
    <name type="synonym">Dicranum purpureum</name>
    <dbReference type="NCBI Taxonomy" id="3225"/>
    <lineage>
        <taxon>Eukaryota</taxon>
        <taxon>Viridiplantae</taxon>
        <taxon>Streptophyta</taxon>
        <taxon>Embryophyta</taxon>
        <taxon>Bryophyta</taxon>
        <taxon>Bryophytina</taxon>
        <taxon>Bryopsida</taxon>
        <taxon>Dicranidae</taxon>
        <taxon>Pseudoditrichales</taxon>
        <taxon>Ditrichaceae</taxon>
        <taxon>Ceratodon</taxon>
    </lineage>
</organism>
<evidence type="ECO:0000313" key="3">
    <source>
        <dbReference type="Proteomes" id="UP000822688"/>
    </source>
</evidence>